<feature type="compositionally biased region" description="Basic residues" evidence="3">
    <location>
        <begin position="205"/>
        <end position="214"/>
    </location>
</feature>
<gene>
    <name evidence="5" type="ORF">HEB94_000246</name>
</gene>
<organism evidence="5 6">
    <name type="scientific">Actinopolymorpha pittospori</name>
    <dbReference type="NCBI Taxonomy" id="648752"/>
    <lineage>
        <taxon>Bacteria</taxon>
        <taxon>Bacillati</taxon>
        <taxon>Actinomycetota</taxon>
        <taxon>Actinomycetes</taxon>
        <taxon>Propionibacteriales</taxon>
        <taxon>Actinopolymorphaceae</taxon>
        <taxon>Actinopolymorpha</taxon>
    </lineage>
</organism>
<dbReference type="Gene3D" id="1.10.10.10">
    <property type="entry name" value="Winged helix-like DNA-binding domain superfamily/Winged helix DNA-binding domain"/>
    <property type="match status" value="1"/>
</dbReference>
<feature type="region of interest" description="Disordered" evidence="3">
    <location>
        <begin position="152"/>
        <end position="286"/>
    </location>
</feature>
<dbReference type="PANTHER" id="PTHR35807">
    <property type="entry name" value="TRANSCRIPTIONAL REGULATOR REDD-RELATED"/>
    <property type="match status" value="1"/>
</dbReference>
<dbReference type="InterPro" id="IPR011990">
    <property type="entry name" value="TPR-like_helical_dom_sf"/>
</dbReference>
<evidence type="ECO:0000259" key="4">
    <source>
        <dbReference type="SMART" id="SM01043"/>
    </source>
</evidence>
<dbReference type="InterPro" id="IPR036388">
    <property type="entry name" value="WH-like_DNA-bd_sf"/>
</dbReference>
<evidence type="ECO:0000256" key="3">
    <source>
        <dbReference type="SAM" id="MobiDB-lite"/>
    </source>
</evidence>
<dbReference type="InterPro" id="IPR051677">
    <property type="entry name" value="AfsR-DnrI-RedD_regulator"/>
</dbReference>
<proteinExistence type="predicted"/>
<dbReference type="Proteomes" id="UP000638648">
    <property type="component" value="Unassembled WGS sequence"/>
</dbReference>
<feature type="compositionally biased region" description="Low complexity" evidence="3">
    <location>
        <begin position="160"/>
        <end position="173"/>
    </location>
</feature>
<evidence type="ECO:0000256" key="2">
    <source>
        <dbReference type="ARBA" id="ARBA00023163"/>
    </source>
</evidence>
<dbReference type="SUPFAM" id="SSF46894">
    <property type="entry name" value="C-terminal effector domain of the bipartite response regulators"/>
    <property type="match status" value="1"/>
</dbReference>
<evidence type="ECO:0000313" key="5">
    <source>
        <dbReference type="EMBL" id="MBE1603398.1"/>
    </source>
</evidence>
<dbReference type="GO" id="GO:0003677">
    <property type="term" value="F:DNA binding"/>
    <property type="evidence" value="ECO:0007669"/>
    <property type="project" value="InterPro"/>
</dbReference>
<accession>A0A927MQJ6</accession>
<feature type="domain" description="Bacterial transcriptional activator" evidence="4">
    <location>
        <begin position="85"/>
        <end position="193"/>
    </location>
</feature>
<dbReference type="GO" id="GO:0006355">
    <property type="term" value="P:regulation of DNA-templated transcription"/>
    <property type="evidence" value="ECO:0007669"/>
    <property type="project" value="InterPro"/>
</dbReference>
<comment type="caution">
    <text evidence="5">The sequence shown here is derived from an EMBL/GenBank/DDBJ whole genome shotgun (WGS) entry which is preliminary data.</text>
</comment>
<dbReference type="InterPro" id="IPR016032">
    <property type="entry name" value="Sig_transdc_resp-reg_C-effctor"/>
</dbReference>
<dbReference type="AlphaFoldDB" id="A0A927MQJ6"/>
<sequence>MRADDCLVELGGARLRALTIRLALDAGRPVPPQALVRALWPERSPANPSAALYSAVSRLRQALPDGTALRFEGGAYLLEVRPDDVDVHRFERLASQGRRALRAGEAGLAGRRLREALALWRGPALAEVSEVPYAAAVVVRLEELRLAAVEDRVEADSTARRPASPSTSTPARPQRARSAPKGPRSRSTTRAVRSTGSGATPTSHMIRRRRRRCWTRSASSTRTATGTESCSAAGSSSCGSTTRPTPAPSTSRRTTYSGATGRPSGSRSRSTRSHRPPTPISGGEAN</sequence>
<evidence type="ECO:0000256" key="1">
    <source>
        <dbReference type="ARBA" id="ARBA00023015"/>
    </source>
</evidence>
<dbReference type="SUPFAM" id="SSF48452">
    <property type="entry name" value="TPR-like"/>
    <property type="match status" value="1"/>
</dbReference>
<protein>
    <recommendedName>
        <fullName evidence="4">Bacterial transcriptional activator domain-containing protein</fullName>
    </recommendedName>
</protein>
<feature type="compositionally biased region" description="Low complexity" evidence="3">
    <location>
        <begin position="215"/>
        <end position="268"/>
    </location>
</feature>
<reference evidence="5" key="1">
    <citation type="submission" date="2020-10" db="EMBL/GenBank/DDBJ databases">
        <title>Sequencing the genomes of 1000 actinobacteria strains.</title>
        <authorList>
            <person name="Klenk H.-P."/>
        </authorList>
    </citation>
    <scope>NUCLEOTIDE SEQUENCE</scope>
    <source>
        <strain evidence="5">DSM 45354</strain>
    </source>
</reference>
<dbReference type="EMBL" id="JADBEM010000001">
    <property type="protein sequence ID" value="MBE1603398.1"/>
    <property type="molecule type" value="Genomic_DNA"/>
</dbReference>
<dbReference type="InterPro" id="IPR005158">
    <property type="entry name" value="BTAD"/>
</dbReference>
<dbReference type="SMART" id="SM01043">
    <property type="entry name" value="BTAD"/>
    <property type="match status" value="1"/>
</dbReference>
<dbReference type="Gene3D" id="1.25.40.10">
    <property type="entry name" value="Tetratricopeptide repeat domain"/>
    <property type="match status" value="1"/>
</dbReference>
<name>A0A927MQJ6_9ACTN</name>
<keyword evidence="1" id="KW-0805">Transcription regulation</keyword>
<keyword evidence="6" id="KW-1185">Reference proteome</keyword>
<feature type="compositionally biased region" description="Low complexity" evidence="3">
    <location>
        <begin position="185"/>
        <end position="204"/>
    </location>
</feature>
<evidence type="ECO:0000313" key="6">
    <source>
        <dbReference type="Proteomes" id="UP000638648"/>
    </source>
</evidence>
<dbReference type="Pfam" id="PF03704">
    <property type="entry name" value="BTAD"/>
    <property type="match status" value="1"/>
</dbReference>
<dbReference type="CDD" id="cd15831">
    <property type="entry name" value="BTAD"/>
    <property type="match status" value="1"/>
</dbReference>
<keyword evidence="2" id="KW-0804">Transcription</keyword>
<dbReference type="PANTHER" id="PTHR35807:SF1">
    <property type="entry name" value="TRANSCRIPTIONAL REGULATOR REDD"/>
    <property type="match status" value="1"/>
</dbReference>